<dbReference type="GO" id="GO:0031676">
    <property type="term" value="C:plasma membrane-derived thylakoid membrane"/>
    <property type="evidence" value="ECO:0007669"/>
    <property type="project" value="UniProtKB-SubCell"/>
</dbReference>
<comment type="subunit">
    <text evidence="8">Component of the Sec protein translocase complex. Heterotrimer consisting of SecY, SecE and SecG subunits. The heterotrimers can form oligomers, although 1 heterotrimer is thought to be able to translocate proteins. Interacts with the ribosome. Interacts with SecDF, and other proteins may be involved. Interacts with SecA.</text>
</comment>
<dbReference type="InterPro" id="IPR001901">
    <property type="entry name" value="Translocase_SecE/Sec61-g"/>
</dbReference>
<dbReference type="GO" id="GO:0009306">
    <property type="term" value="P:protein secretion"/>
    <property type="evidence" value="ECO:0007669"/>
    <property type="project" value="UniProtKB-UniRule"/>
</dbReference>
<dbReference type="PROSITE" id="PS01067">
    <property type="entry name" value="SECE_SEC61G"/>
    <property type="match status" value="1"/>
</dbReference>
<dbReference type="HAMAP" id="MF_00422">
    <property type="entry name" value="SecE"/>
    <property type="match status" value="1"/>
</dbReference>
<proteinExistence type="inferred from homology"/>
<sequence>MASDTTTPGDESVLAASSGSAPIDDSAVTPPEGPRGFLVETIDELGKIVWPSRQQLVSESISVILMVVVSAAAIASASRLFAWMAQQVFPFQQS</sequence>
<comment type="caution">
    <text evidence="10">The sequence shown here is derived from an EMBL/GenBank/DDBJ whole genome shotgun (WGS) entry which is preliminary data.</text>
</comment>
<comment type="function">
    <text evidence="8">Essential subunit of the Sec protein translocation channel SecYEG. Clamps together the 2 halves of SecY. May contact the channel plug during translocation.</text>
</comment>
<name>A0A524RRC0_9CHRO</name>
<reference evidence="10 11" key="1">
    <citation type="journal article" date="2019" name="mSystems">
        <title>Life at home and on the roam: Genomic adaptions reflect the dual lifestyle of an intracellular, facultative symbiont.</title>
        <authorList>
            <person name="Burgsdorf I."/>
        </authorList>
    </citation>
    <scope>NUCLEOTIDE SEQUENCE [LARGE SCALE GENOMIC DNA]</scope>
    <source>
        <strain evidence="10">277cV</strain>
    </source>
</reference>
<dbReference type="InterPro" id="IPR005807">
    <property type="entry name" value="SecE_bac"/>
</dbReference>
<gene>
    <name evidence="8 10" type="primary">secE</name>
    <name evidence="10" type="ORF">ERJ67_01840</name>
</gene>
<dbReference type="GO" id="GO:0065002">
    <property type="term" value="P:intracellular protein transmembrane transport"/>
    <property type="evidence" value="ECO:0007669"/>
    <property type="project" value="UniProtKB-UniRule"/>
</dbReference>
<feature type="region of interest" description="Disordered" evidence="9">
    <location>
        <begin position="1"/>
        <end position="32"/>
    </location>
</feature>
<evidence type="ECO:0000313" key="10">
    <source>
        <dbReference type="EMBL" id="TGG94691.1"/>
    </source>
</evidence>
<evidence type="ECO:0000313" key="11">
    <source>
        <dbReference type="Proteomes" id="UP000317990"/>
    </source>
</evidence>
<evidence type="ECO:0000256" key="9">
    <source>
        <dbReference type="SAM" id="MobiDB-lite"/>
    </source>
</evidence>
<dbReference type="GO" id="GO:0006605">
    <property type="term" value="P:protein targeting"/>
    <property type="evidence" value="ECO:0007669"/>
    <property type="project" value="UniProtKB-UniRule"/>
</dbReference>
<keyword evidence="5 8" id="KW-1133">Transmembrane helix</keyword>
<dbReference type="EMBL" id="SRMO01000031">
    <property type="protein sequence ID" value="TGG94691.1"/>
    <property type="molecule type" value="Genomic_DNA"/>
</dbReference>
<dbReference type="GO" id="GO:0043952">
    <property type="term" value="P:protein transport by the Sec complex"/>
    <property type="evidence" value="ECO:0007669"/>
    <property type="project" value="UniProtKB-UniRule"/>
</dbReference>
<keyword evidence="8" id="KW-1003">Cell membrane</keyword>
<dbReference type="GO" id="GO:0008320">
    <property type="term" value="F:protein transmembrane transporter activity"/>
    <property type="evidence" value="ECO:0007669"/>
    <property type="project" value="UniProtKB-UniRule"/>
</dbReference>
<evidence type="ECO:0000256" key="5">
    <source>
        <dbReference type="ARBA" id="ARBA00022989"/>
    </source>
</evidence>
<evidence type="ECO:0000256" key="6">
    <source>
        <dbReference type="ARBA" id="ARBA00023010"/>
    </source>
</evidence>
<evidence type="ECO:0000256" key="7">
    <source>
        <dbReference type="ARBA" id="ARBA00023136"/>
    </source>
</evidence>
<dbReference type="NCBIfam" id="TIGR00964">
    <property type="entry name" value="secE_bact"/>
    <property type="match status" value="1"/>
</dbReference>
<keyword evidence="8" id="KW-0997">Cell inner membrane</keyword>
<evidence type="ECO:0000256" key="3">
    <source>
        <dbReference type="ARBA" id="ARBA00022692"/>
    </source>
</evidence>
<keyword evidence="2 8" id="KW-0813">Transport</keyword>
<evidence type="ECO:0000256" key="1">
    <source>
        <dbReference type="ARBA" id="ARBA00004370"/>
    </source>
</evidence>
<protein>
    <recommendedName>
        <fullName evidence="8">Protein translocase subunit SecE</fullName>
    </recommendedName>
</protein>
<keyword evidence="6 8" id="KW-0811">Translocation</keyword>
<dbReference type="InterPro" id="IPR038379">
    <property type="entry name" value="SecE_sf"/>
</dbReference>
<organism evidence="10 11">
    <name type="scientific">Aphanocapsa feldmannii 277cV</name>
    <dbReference type="NCBI Taxonomy" id="2507553"/>
    <lineage>
        <taxon>Bacteria</taxon>
        <taxon>Bacillati</taxon>
        <taxon>Cyanobacteriota</taxon>
        <taxon>Cyanophyceae</taxon>
        <taxon>Oscillatoriophycideae</taxon>
        <taxon>Chroococcales</taxon>
        <taxon>Microcystaceae</taxon>
        <taxon>Aphanocapsa</taxon>
    </lineage>
</organism>
<keyword evidence="8" id="KW-0793">Thylakoid</keyword>
<comment type="subcellular location">
    <subcellularLocation>
        <location evidence="8">Cell inner membrane</location>
        <topology evidence="8">Single-pass membrane protein</topology>
    </subcellularLocation>
    <subcellularLocation>
        <location evidence="8">Cellular thylakoid membrane</location>
        <topology evidence="8">Single-pass membrane protein</topology>
    </subcellularLocation>
    <subcellularLocation>
        <location evidence="1">Membrane</location>
    </subcellularLocation>
</comment>
<evidence type="ECO:0000256" key="4">
    <source>
        <dbReference type="ARBA" id="ARBA00022927"/>
    </source>
</evidence>
<dbReference type="Proteomes" id="UP000317990">
    <property type="component" value="Unassembled WGS sequence"/>
</dbReference>
<keyword evidence="7 8" id="KW-0472">Membrane</keyword>
<comment type="similarity">
    <text evidence="8">Belongs to the SecE/SEC61-gamma family.</text>
</comment>
<accession>A0A524RRC0</accession>
<dbReference type="AlphaFoldDB" id="A0A524RRC0"/>
<keyword evidence="4 8" id="KW-0653">Protein transport</keyword>
<feature type="transmembrane region" description="Helical" evidence="8">
    <location>
        <begin position="61"/>
        <end position="82"/>
    </location>
</feature>
<dbReference type="Gene3D" id="1.20.5.1030">
    <property type="entry name" value="Preprotein translocase secy subunit"/>
    <property type="match status" value="1"/>
</dbReference>
<evidence type="ECO:0000256" key="8">
    <source>
        <dbReference type="HAMAP-Rule" id="MF_00422"/>
    </source>
</evidence>
<dbReference type="Pfam" id="PF00584">
    <property type="entry name" value="SecE"/>
    <property type="match status" value="1"/>
</dbReference>
<keyword evidence="3 8" id="KW-0812">Transmembrane</keyword>
<evidence type="ECO:0000256" key="2">
    <source>
        <dbReference type="ARBA" id="ARBA00022448"/>
    </source>
</evidence>
<feature type="compositionally biased region" description="Polar residues" evidence="9">
    <location>
        <begin position="1"/>
        <end position="20"/>
    </location>
</feature>